<dbReference type="AlphaFoldDB" id="A0A1B9IBK7"/>
<dbReference type="STRING" id="1296096.A0A1B9IBK7"/>
<feature type="coiled-coil region" evidence="1">
    <location>
        <begin position="24"/>
        <end position="69"/>
    </location>
</feature>
<organism evidence="2">
    <name type="scientific">Kwoniella pini CBS 10737</name>
    <dbReference type="NCBI Taxonomy" id="1296096"/>
    <lineage>
        <taxon>Eukaryota</taxon>
        <taxon>Fungi</taxon>
        <taxon>Dikarya</taxon>
        <taxon>Basidiomycota</taxon>
        <taxon>Agaricomycotina</taxon>
        <taxon>Tremellomycetes</taxon>
        <taxon>Tremellales</taxon>
        <taxon>Cryptococcaceae</taxon>
        <taxon>Kwoniella</taxon>
    </lineage>
</organism>
<gene>
    <name evidence="2" type="ORF">I206_00336</name>
</gene>
<sequence>MLELDIILKKLTKLETISHYTSKSNFVQSNLDTLQKTIERKQDNVQSVIQVLQIKMQDAQQQQQQQQQVGKA</sequence>
<evidence type="ECO:0000256" key="1">
    <source>
        <dbReference type="SAM" id="Coils"/>
    </source>
</evidence>
<reference evidence="2" key="1">
    <citation type="submission" date="2013-07" db="EMBL/GenBank/DDBJ databases">
        <title>The Genome Sequence of Cryptococcus pinus CBS10737.</title>
        <authorList>
            <consortium name="The Broad Institute Genome Sequencing Platform"/>
            <person name="Cuomo C."/>
            <person name="Litvintseva A."/>
            <person name="Chen Y."/>
            <person name="Heitman J."/>
            <person name="Sun S."/>
            <person name="Springer D."/>
            <person name="Dromer F."/>
            <person name="Young S.K."/>
            <person name="Zeng Q."/>
            <person name="Gargeya S."/>
            <person name="Fitzgerald M."/>
            <person name="Abouelleil A."/>
            <person name="Alvarado L."/>
            <person name="Berlin A.M."/>
            <person name="Chapman S.B."/>
            <person name="Dewar J."/>
            <person name="Goldberg J."/>
            <person name="Griggs A."/>
            <person name="Gujja S."/>
            <person name="Hansen M."/>
            <person name="Howarth C."/>
            <person name="Imamovic A."/>
            <person name="Larimer J."/>
            <person name="McCowan C."/>
            <person name="Murphy C."/>
            <person name="Pearson M."/>
            <person name="Priest M."/>
            <person name="Roberts A."/>
            <person name="Saif S."/>
            <person name="Shea T."/>
            <person name="Sykes S."/>
            <person name="Wortman J."/>
            <person name="Nusbaum C."/>
            <person name="Birren B."/>
        </authorList>
    </citation>
    <scope>NUCLEOTIDE SEQUENCE [LARGE SCALE GENOMIC DNA]</scope>
    <source>
        <strain evidence="2">CBS 10737</strain>
    </source>
</reference>
<reference evidence="2" key="2">
    <citation type="submission" date="2016-07" db="EMBL/GenBank/DDBJ databases">
        <title>Evolution of pathogenesis and genome organization in the Tremellales.</title>
        <authorList>
            <person name="Cuomo C."/>
            <person name="Litvintseva A."/>
            <person name="Heitman J."/>
            <person name="Chen Y."/>
            <person name="Sun S."/>
            <person name="Springer D."/>
            <person name="Dromer F."/>
            <person name="Young S."/>
            <person name="Zeng Q."/>
            <person name="Chapman S."/>
            <person name="Gujja S."/>
            <person name="Saif S."/>
            <person name="Birren B."/>
        </authorList>
    </citation>
    <scope>NUCLEOTIDE SEQUENCE</scope>
    <source>
        <strain evidence="2">CBS 10737</strain>
    </source>
</reference>
<protein>
    <submittedName>
        <fullName evidence="2">Uncharacterized protein</fullName>
    </submittedName>
</protein>
<proteinExistence type="predicted"/>
<keyword evidence="1" id="KW-0175">Coiled coil</keyword>
<name>A0A1B9IBK7_9TREE</name>
<dbReference type="OrthoDB" id="10267474at2759"/>
<dbReference type="EMBL" id="KI894007">
    <property type="protein sequence ID" value="OCF53035.1"/>
    <property type="molecule type" value="Genomic_DNA"/>
</dbReference>
<accession>A0A1B9IBK7</accession>
<evidence type="ECO:0000313" key="2">
    <source>
        <dbReference type="EMBL" id="OCF53035.1"/>
    </source>
</evidence>